<name>A0A916QDV9_9BACL</name>
<organism evidence="5 6">
    <name type="scientific">Insulibacter thermoxylanivorax</name>
    <dbReference type="NCBI Taxonomy" id="2749268"/>
    <lineage>
        <taxon>Bacteria</taxon>
        <taxon>Bacillati</taxon>
        <taxon>Bacillota</taxon>
        <taxon>Bacilli</taxon>
        <taxon>Bacillales</taxon>
        <taxon>Paenibacillaceae</taxon>
        <taxon>Insulibacter</taxon>
    </lineage>
</organism>
<evidence type="ECO:0000313" key="5">
    <source>
        <dbReference type="EMBL" id="GFR36721.1"/>
    </source>
</evidence>
<gene>
    <name evidence="5" type="ORF">PRECH8_00170</name>
</gene>
<dbReference type="InterPro" id="IPR003593">
    <property type="entry name" value="AAA+_ATPase"/>
</dbReference>
<dbReference type="Proteomes" id="UP000654993">
    <property type="component" value="Unassembled WGS sequence"/>
</dbReference>
<accession>A0A916QDV9</accession>
<sequence length="324" mass="36457">MTYEHIRSLAERIRTNVNQVIIGKEEIIDLLFIALITSGHVLLEDVPGTGKTMLAKAMARSLDCSFKRVQFTPDLLPSDLSGIHYYDQKSSEFVFRAGPLFTNILLADEINRATPRTQSSLLECMEERQVSIDGETHRLARPFLVIATQNPIESQGTFPLPEAQLDRFLFKVRMGYPTQEEGLAILRRFKESNPLEELQPVANAEQIIEAQETYAKVSVHDDVLRYLLTIVERTRSHDDVMIGVSPRGSQALLRASQVHAILRGRDYVTPDDIKAMAKPVLAHRLVLRSALRYEGQDSGGRLIDAILQETTVPSEEHLLKDSQG</sequence>
<evidence type="ECO:0000259" key="4">
    <source>
        <dbReference type="SMART" id="SM00382"/>
    </source>
</evidence>
<evidence type="ECO:0000313" key="6">
    <source>
        <dbReference type="Proteomes" id="UP000654993"/>
    </source>
</evidence>
<dbReference type="PIRSF" id="PIRSF002849">
    <property type="entry name" value="AAA_ATPase_chaperone_MoxR_prd"/>
    <property type="match status" value="1"/>
</dbReference>
<keyword evidence="2" id="KW-0067">ATP-binding</keyword>
<dbReference type="SMART" id="SM00382">
    <property type="entry name" value="AAA"/>
    <property type="match status" value="1"/>
</dbReference>
<dbReference type="InterPro" id="IPR041628">
    <property type="entry name" value="ChlI/MoxR_AAA_lid"/>
</dbReference>
<evidence type="ECO:0000256" key="3">
    <source>
        <dbReference type="ARBA" id="ARBA00061607"/>
    </source>
</evidence>
<dbReference type="GO" id="GO:0016887">
    <property type="term" value="F:ATP hydrolysis activity"/>
    <property type="evidence" value="ECO:0007669"/>
    <property type="project" value="InterPro"/>
</dbReference>
<keyword evidence="1" id="KW-0547">Nucleotide-binding</keyword>
<comment type="similarity">
    <text evidence="3">Belongs to the MoxR family.</text>
</comment>
<evidence type="ECO:0000256" key="1">
    <source>
        <dbReference type="ARBA" id="ARBA00022741"/>
    </source>
</evidence>
<dbReference type="RefSeq" id="WP_200965021.1">
    <property type="nucleotide sequence ID" value="NZ_BMAQ01000001.1"/>
</dbReference>
<feature type="domain" description="AAA+ ATPase" evidence="4">
    <location>
        <begin position="37"/>
        <end position="178"/>
    </location>
</feature>
<dbReference type="GO" id="GO:0005524">
    <property type="term" value="F:ATP binding"/>
    <property type="evidence" value="ECO:0007669"/>
    <property type="project" value="UniProtKB-KW"/>
</dbReference>
<dbReference type="InterPro" id="IPR011703">
    <property type="entry name" value="ATPase_AAA-3"/>
</dbReference>
<dbReference type="SUPFAM" id="SSF52540">
    <property type="entry name" value="P-loop containing nucleoside triphosphate hydrolases"/>
    <property type="match status" value="1"/>
</dbReference>
<reference evidence="5" key="2">
    <citation type="journal article" date="2021" name="Data Brief">
        <title>Draft genome sequence data of the facultative, thermophilic, xylanolytic bacterium Paenibacillus sp. strain DA-C8.</title>
        <authorList>
            <person name="Chhe C."/>
            <person name="Uke A."/>
            <person name="Baramee S."/>
            <person name="Ungkulpasvich U."/>
            <person name="Tachaapaikoon C."/>
            <person name="Pason P."/>
            <person name="Waeonukul R."/>
            <person name="Ratanakhanokchai K."/>
            <person name="Kosugi A."/>
        </authorList>
    </citation>
    <scope>NUCLEOTIDE SEQUENCE</scope>
    <source>
        <strain evidence="5">DA-C8</strain>
    </source>
</reference>
<reference evidence="5" key="1">
    <citation type="submission" date="2020-08" db="EMBL/GenBank/DDBJ databases">
        <authorList>
            <person name="Uke A."/>
            <person name="Chhe C."/>
            <person name="Baramee S."/>
            <person name="Kosugi A."/>
        </authorList>
    </citation>
    <scope>NUCLEOTIDE SEQUENCE</scope>
    <source>
        <strain evidence="5">DA-C8</strain>
    </source>
</reference>
<dbReference type="Pfam" id="PF17863">
    <property type="entry name" value="AAA_lid_2"/>
    <property type="match status" value="1"/>
</dbReference>
<dbReference type="AlphaFoldDB" id="A0A916QDV9"/>
<dbReference type="PANTHER" id="PTHR42759:SF5">
    <property type="entry name" value="METHANOL DEHYDROGENASE REGULATOR"/>
    <property type="match status" value="1"/>
</dbReference>
<comment type="caution">
    <text evidence="5">The sequence shown here is derived from an EMBL/GenBank/DDBJ whole genome shotgun (WGS) entry which is preliminary data.</text>
</comment>
<keyword evidence="6" id="KW-1185">Reference proteome</keyword>
<dbReference type="InterPro" id="IPR050764">
    <property type="entry name" value="CbbQ/NirQ/NorQ/GpvN"/>
</dbReference>
<dbReference type="CDD" id="cd00009">
    <property type="entry name" value="AAA"/>
    <property type="match status" value="1"/>
</dbReference>
<dbReference type="FunFam" id="3.40.50.300:FF:000640">
    <property type="entry name" value="MoxR family ATPase"/>
    <property type="match status" value="1"/>
</dbReference>
<dbReference type="PANTHER" id="PTHR42759">
    <property type="entry name" value="MOXR FAMILY PROTEIN"/>
    <property type="match status" value="1"/>
</dbReference>
<dbReference type="InterPro" id="IPR027417">
    <property type="entry name" value="P-loop_NTPase"/>
</dbReference>
<dbReference type="Pfam" id="PF07726">
    <property type="entry name" value="AAA_3"/>
    <property type="match status" value="1"/>
</dbReference>
<dbReference type="Gene3D" id="3.40.50.300">
    <property type="entry name" value="P-loop containing nucleotide triphosphate hydrolases"/>
    <property type="match status" value="1"/>
</dbReference>
<protein>
    <submittedName>
        <fullName evidence="5">ATPase</fullName>
    </submittedName>
</protein>
<proteinExistence type="inferred from homology"/>
<evidence type="ECO:0000256" key="2">
    <source>
        <dbReference type="ARBA" id="ARBA00022840"/>
    </source>
</evidence>
<dbReference type="EMBL" id="BMAQ01000001">
    <property type="protein sequence ID" value="GFR36721.1"/>
    <property type="molecule type" value="Genomic_DNA"/>
</dbReference>
<dbReference type="Gene3D" id="1.10.8.80">
    <property type="entry name" value="Magnesium chelatase subunit I, C-Terminal domain"/>
    <property type="match status" value="1"/>
</dbReference>